<dbReference type="RefSeq" id="WP_344085333.1">
    <property type="nucleotide sequence ID" value="NZ_BAAAHB010000004.1"/>
</dbReference>
<dbReference type="PROSITE" id="PS51755">
    <property type="entry name" value="OMPR_PHOB"/>
    <property type="match status" value="1"/>
</dbReference>
<evidence type="ECO:0000256" key="4">
    <source>
        <dbReference type="ARBA" id="ARBA00023125"/>
    </source>
</evidence>
<dbReference type="Gene3D" id="1.10.10.10">
    <property type="entry name" value="Winged helix-like DNA-binding domain superfamily/Winged helix DNA-binding domain"/>
    <property type="match status" value="1"/>
</dbReference>
<sequence>MQFRLLGPLEAVSDGRPVVLGGTKQRATLGYLLLHANRVVATSALLNALWETDDAPASARKILQNAVWGLRGTLFTDGCSPGSATLLTQAPGYMLRVAPHHVDLHLFHRQAEDGRAKLAAGAPEEAAALLRDALALWRGPALADLREAGIAWPELTAVQNSRLDAMEDYCEAELACGRHHAVLGDLEAMVENGPLRERTCGQLMLALYRCGRQADALNVYGRVRSALVEELGLEPGRDLRDLQQAILTQDRALALPGTTVRPRPLFADTRGERARDIVIRPASAPATEQPADGAPVAAPRAAGQRPGIVVTERKDLSVVILQTWLGVESRDAGPEDVDVMLDEAARTIREKVESFGGTIAASIGSVSLALFEADHDREDGAERAVRAALAIRDHFHDPAGPGARTPSGMQGPVAQAAVNTGTALVRSHPGDTTPPSVVGALLDACHALLSRVPAGAVRVCHVTRRATESAIVYGRAEDPSAGWQARGALREFAGHHLAPLVDRDYELEVLHGLLERTRHRSTPHLVTVLGEPRSGKSRLLMEFERRVTEAPGTAQFLVARALPFAEDSPLAVHADILSSYCGILPGDPPGEATAKLDRAVRRLTASEEEAGRLVSALTPLVAPDEDREADPAAVVDAWRRLLGEIARERPAVVVVDNAHRADDTLLDLVENLTETAGPVPLLVIAAARPDLLRRRAGWGGGKRHATTLTLDAVPDSADRLLTTLAGTYLAACP</sequence>
<protein>
    <recommendedName>
        <fullName evidence="7">OmpR/PhoB-type domain-containing protein</fullName>
    </recommendedName>
</protein>
<dbReference type="CDD" id="cd15831">
    <property type="entry name" value="BTAD"/>
    <property type="match status" value="1"/>
</dbReference>
<evidence type="ECO:0000259" key="7">
    <source>
        <dbReference type="PROSITE" id="PS51755"/>
    </source>
</evidence>
<dbReference type="InterPro" id="IPR005158">
    <property type="entry name" value="BTAD"/>
</dbReference>
<comment type="caution">
    <text evidence="8">The sequence shown here is derived from an EMBL/GenBank/DDBJ whole genome shotgun (WGS) entry which is preliminary data.</text>
</comment>
<dbReference type="InterPro" id="IPR051677">
    <property type="entry name" value="AfsR-DnrI-RedD_regulator"/>
</dbReference>
<dbReference type="InterPro" id="IPR001867">
    <property type="entry name" value="OmpR/PhoB-type_DNA-bd"/>
</dbReference>
<evidence type="ECO:0000256" key="6">
    <source>
        <dbReference type="PROSITE-ProRule" id="PRU01091"/>
    </source>
</evidence>
<dbReference type="SUPFAM" id="SSF52540">
    <property type="entry name" value="P-loop containing nucleoside triphosphate hydrolases"/>
    <property type="match status" value="1"/>
</dbReference>
<keyword evidence="3" id="KW-0805">Transcription regulation</keyword>
<proteinExistence type="inferred from homology"/>
<dbReference type="Gene3D" id="3.40.50.300">
    <property type="entry name" value="P-loop containing nucleotide triphosphate hydrolases"/>
    <property type="match status" value="1"/>
</dbReference>
<dbReference type="InterPro" id="IPR011990">
    <property type="entry name" value="TPR-like_helical_dom_sf"/>
</dbReference>
<feature type="domain" description="OmpR/PhoB-type" evidence="7">
    <location>
        <begin position="1"/>
        <end position="97"/>
    </location>
</feature>
<keyword evidence="9" id="KW-1185">Reference proteome</keyword>
<organism evidence="8 9">
    <name type="scientific">Streptomyces stramineus</name>
    <dbReference type="NCBI Taxonomy" id="173861"/>
    <lineage>
        <taxon>Bacteria</taxon>
        <taxon>Bacillati</taxon>
        <taxon>Actinomycetota</taxon>
        <taxon>Actinomycetes</taxon>
        <taxon>Kitasatosporales</taxon>
        <taxon>Streptomycetaceae</taxon>
        <taxon>Streptomyces</taxon>
    </lineage>
</organism>
<evidence type="ECO:0000313" key="8">
    <source>
        <dbReference type="EMBL" id="GAA0446848.1"/>
    </source>
</evidence>
<evidence type="ECO:0000256" key="1">
    <source>
        <dbReference type="ARBA" id="ARBA00005820"/>
    </source>
</evidence>
<comment type="similarity">
    <text evidence="1">Belongs to the AfsR/DnrI/RedD regulatory family.</text>
</comment>
<dbReference type="EMBL" id="BAAAHB010000004">
    <property type="protein sequence ID" value="GAA0446848.1"/>
    <property type="molecule type" value="Genomic_DNA"/>
</dbReference>
<gene>
    <name evidence="8" type="ORF">GCM10009544_07100</name>
</gene>
<dbReference type="SUPFAM" id="SSF46894">
    <property type="entry name" value="C-terminal effector domain of the bipartite response regulators"/>
    <property type="match status" value="1"/>
</dbReference>
<dbReference type="PANTHER" id="PTHR35807:SF1">
    <property type="entry name" value="TRANSCRIPTIONAL REGULATOR REDD"/>
    <property type="match status" value="1"/>
</dbReference>
<dbReference type="Pfam" id="PF13191">
    <property type="entry name" value="AAA_16"/>
    <property type="match status" value="1"/>
</dbReference>
<dbReference type="InterPro" id="IPR016032">
    <property type="entry name" value="Sig_transdc_resp-reg_C-effctor"/>
</dbReference>
<evidence type="ECO:0000256" key="5">
    <source>
        <dbReference type="ARBA" id="ARBA00023163"/>
    </source>
</evidence>
<evidence type="ECO:0000256" key="2">
    <source>
        <dbReference type="ARBA" id="ARBA00023012"/>
    </source>
</evidence>
<dbReference type="Gene3D" id="3.30.70.1230">
    <property type="entry name" value="Nucleotide cyclase"/>
    <property type="match status" value="1"/>
</dbReference>
<feature type="DNA-binding region" description="OmpR/PhoB-type" evidence="6">
    <location>
        <begin position="1"/>
        <end position="97"/>
    </location>
</feature>
<dbReference type="InterPro" id="IPR029787">
    <property type="entry name" value="Nucleotide_cyclase"/>
</dbReference>
<accession>A0ABP3JAB7</accession>
<dbReference type="SUPFAM" id="SSF48452">
    <property type="entry name" value="TPR-like"/>
    <property type="match status" value="1"/>
</dbReference>
<dbReference type="Proteomes" id="UP001499895">
    <property type="component" value="Unassembled WGS sequence"/>
</dbReference>
<keyword evidence="2" id="KW-0902">Two-component regulatory system</keyword>
<dbReference type="SMART" id="SM00862">
    <property type="entry name" value="Trans_reg_C"/>
    <property type="match status" value="1"/>
</dbReference>
<dbReference type="InterPro" id="IPR041664">
    <property type="entry name" value="AAA_16"/>
</dbReference>
<keyword evidence="4 6" id="KW-0238">DNA-binding</keyword>
<dbReference type="SMART" id="SM01043">
    <property type="entry name" value="BTAD"/>
    <property type="match status" value="1"/>
</dbReference>
<dbReference type="Pfam" id="PF03704">
    <property type="entry name" value="BTAD"/>
    <property type="match status" value="1"/>
</dbReference>
<evidence type="ECO:0000256" key="3">
    <source>
        <dbReference type="ARBA" id="ARBA00023015"/>
    </source>
</evidence>
<reference evidence="9" key="1">
    <citation type="journal article" date="2019" name="Int. J. Syst. Evol. Microbiol.">
        <title>The Global Catalogue of Microorganisms (GCM) 10K type strain sequencing project: providing services to taxonomists for standard genome sequencing and annotation.</title>
        <authorList>
            <consortium name="The Broad Institute Genomics Platform"/>
            <consortium name="The Broad Institute Genome Sequencing Center for Infectious Disease"/>
            <person name="Wu L."/>
            <person name="Ma J."/>
        </authorList>
    </citation>
    <scope>NUCLEOTIDE SEQUENCE [LARGE SCALE GENOMIC DNA]</scope>
    <source>
        <strain evidence="9">JCM 10649</strain>
    </source>
</reference>
<dbReference type="Gene3D" id="1.25.40.10">
    <property type="entry name" value="Tetratricopeptide repeat domain"/>
    <property type="match status" value="1"/>
</dbReference>
<dbReference type="SUPFAM" id="SSF55073">
    <property type="entry name" value="Nucleotide cyclase"/>
    <property type="match status" value="1"/>
</dbReference>
<name>A0ABP3JAB7_9ACTN</name>
<evidence type="ECO:0000313" key="9">
    <source>
        <dbReference type="Proteomes" id="UP001499895"/>
    </source>
</evidence>
<dbReference type="PANTHER" id="PTHR35807">
    <property type="entry name" value="TRANSCRIPTIONAL REGULATOR REDD-RELATED"/>
    <property type="match status" value="1"/>
</dbReference>
<keyword evidence="5" id="KW-0804">Transcription</keyword>
<dbReference type="InterPro" id="IPR027417">
    <property type="entry name" value="P-loop_NTPase"/>
</dbReference>
<dbReference type="InterPro" id="IPR036388">
    <property type="entry name" value="WH-like_DNA-bd_sf"/>
</dbReference>